<feature type="transmembrane region" description="Helical" evidence="12">
    <location>
        <begin position="21"/>
        <end position="41"/>
    </location>
</feature>
<keyword evidence="9 12" id="KW-0472">Membrane</keyword>
<dbReference type="GO" id="GO:0016653">
    <property type="term" value="F:oxidoreductase activity, acting on NAD(P)H, heme protein as acceptor"/>
    <property type="evidence" value="ECO:0007669"/>
    <property type="project" value="TreeGrafter"/>
</dbReference>
<feature type="transmembrane region" description="Helical" evidence="12">
    <location>
        <begin position="264"/>
        <end position="285"/>
    </location>
</feature>
<feature type="transmembrane region" description="Helical" evidence="12">
    <location>
        <begin position="297"/>
        <end position="319"/>
    </location>
</feature>
<dbReference type="PANTHER" id="PTHR23289:SF2">
    <property type="entry name" value="CYTOCHROME C OXIDASE ASSEMBLY PROTEIN COX15 HOMOLOG"/>
    <property type="match status" value="1"/>
</dbReference>
<feature type="transmembrane region" description="Helical" evidence="12">
    <location>
        <begin position="209"/>
        <end position="232"/>
    </location>
</feature>
<evidence type="ECO:0000256" key="2">
    <source>
        <dbReference type="ARBA" id="ARBA00004141"/>
    </source>
</evidence>
<comment type="subcellular location">
    <subcellularLocation>
        <location evidence="12">Cell membrane</location>
        <topology evidence="12">Multi-pass membrane protein</topology>
    </subcellularLocation>
    <subcellularLocation>
        <location evidence="2">Membrane</location>
        <topology evidence="2">Multi-pass membrane protein</topology>
    </subcellularLocation>
</comment>
<evidence type="ECO:0000256" key="8">
    <source>
        <dbReference type="ARBA" id="ARBA00023133"/>
    </source>
</evidence>
<evidence type="ECO:0000313" key="14">
    <source>
        <dbReference type="Proteomes" id="UP000249066"/>
    </source>
</evidence>
<dbReference type="GO" id="GO:0005886">
    <property type="term" value="C:plasma membrane"/>
    <property type="evidence" value="ECO:0007669"/>
    <property type="project" value="UniProtKB-SubCell"/>
</dbReference>
<dbReference type="GO" id="GO:0046872">
    <property type="term" value="F:metal ion binding"/>
    <property type="evidence" value="ECO:0007669"/>
    <property type="project" value="UniProtKB-KW"/>
</dbReference>
<comment type="caution">
    <text evidence="13">The sequence shown here is derived from an EMBL/GenBank/DDBJ whole genome shotgun (WGS) entry which is preliminary data.</text>
</comment>
<dbReference type="PANTHER" id="PTHR23289">
    <property type="entry name" value="CYTOCHROME C OXIDASE ASSEMBLY PROTEIN COX15"/>
    <property type="match status" value="1"/>
</dbReference>
<proteinExistence type="inferred from homology"/>
<accession>A0A2W5C385</accession>
<dbReference type="GO" id="GO:0120547">
    <property type="term" value="F:heme A synthase activity"/>
    <property type="evidence" value="ECO:0007669"/>
    <property type="project" value="UniProtKB-EC"/>
</dbReference>
<evidence type="ECO:0000256" key="7">
    <source>
        <dbReference type="ARBA" id="ARBA00023004"/>
    </source>
</evidence>
<keyword evidence="8 12" id="KW-0350">Heme biosynthesis</keyword>
<keyword evidence="3 12" id="KW-0812">Transmembrane</keyword>
<protein>
    <recommendedName>
        <fullName evidence="12">Heme A synthase</fullName>
        <shortName evidence="12">HAS</shortName>
        <ecNumber evidence="12">1.17.99.9</ecNumber>
    </recommendedName>
    <alternativeName>
        <fullName evidence="12">Cytochrome aa3-controlling protein</fullName>
    </alternativeName>
</protein>
<reference evidence="13 14" key="1">
    <citation type="submission" date="2017-08" db="EMBL/GenBank/DDBJ databases">
        <title>Infants hospitalized years apart are colonized by the same room-sourced microbial strains.</title>
        <authorList>
            <person name="Brooks B."/>
            <person name="Olm M.R."/>
            <person name="Firek B.A."/>
            <person name="Baker R."/>
            <person name="Thomas B.C."/>
            <person name="Morowitz M.J."/>
            <person name="Banfield J.F."/>
        </authorList>
    </citation>
    <scope>NUCLEOTIDE SEQUENCE [LARGE SCALE GENOMIC DNA]</scope>
    <source>
        <strain evidence="13">S2_018_000_R2_101</strain>
    </source>
</reference>
<dbReference type="InterPro" id="IPR023754">
    <property type="entry name" value="HemeA_Synthase_type2"/>
</dbReference>
<keyword evidence="7 12" id="KW-0408">Iron</keyword>
<comment type="cofactor">
    <cofactor evidence="1 12">
        <name>heme b</name>
        <dbReference type="ChEBI" id="CHEBI:60344"/>
    </cofactor>
</comment>
<comment type="catalytic activity">
    <reaction evidence="11">
        <text>Fe(II)-heme o + 2 A + H2O = Fe(II)-heme a + 2 AH2</text>
        <dbReference type="Rhea" id="RHEA:63388"/>
        <dbReference type="ChEBI" id="CHEBI:13193"/>
        <dbReference type="ChEBI" id="CHEBI:15377"/>
        <dbReference type="ChEBI" id="CHEBI:17499"/>
        <dbReference type="ChEBI" id="CHEBI:60530"/>
        <dbReference type="ChEBI" id="CHEBI:61715"/>
        <dbReference type="EC" id="1.17.99.9"/>
    </reaction>
    <physiologicalReaction direction="left-to-right" evidence="11">
        <dbReference type="Rhea" id="RHEA:63389"/>
    </physiologicalReaction>
</comment>
<feature type="transmembrane region" description="Helical" evidence="12">
    <location>
        <begin position="106"/>
        <end position="124"/>
    </location>
</feature>
<feature type="transmembrane region" description="Helical" evidence="12">
    <location>
        <begin position="325"/>
        <end position="345"/>
    </location>
</feature>
<keyword evidence="12" id="KW-1003">Cell membrane</keyword>
<evidence type="ECO:0000256" key="5">
    <source>
        <dbReference type="ARBA" id="ARBA00022989"/>
    </source>
</evidence>
<evidence type="ECO:0000313" key="13">
    <source>
        <dbReference type="EMBL" id="PZO88558.1"/>
    </source>
</evidence>
<dbReference type="EMBL" id="QFNN01000087">
    <property type="protein sequence ID" value="PZO88558.1"/>
    <property type="molecule type" value="Genomic_DNA"/>
</dbReference>
<dbReference type="UniPathway" id="UPA00269">
    <property type="reaction ID" value="UER00713"/>
</dbReference>
<sequence length="351" mass="37993">MTDTRRFSQSASRARPRPRAISNWLLWVAALVFLMVVVGGITRLTESGLSIAEWKPLTGAIPPLNDAQWQAEFAHYKGTTEYQTVNRGMDLAAFKAIFFWEYLHRLIGRLIGVAFALPLIWFAAKRAIPKGYGWRLVGILALGGLQGAIGWWMVVSGLVGRVDVSHIRLAVHLMTALLIYSALIWTALDLKALARNARAKPARLTGVAIIALGLLACQIMFGAFTAGLRAGYAFSSWPMMGDAWFPADTPMLSPMLRNLVDNPIVVQFVHRWLAFVAAAGLAVLTMRAAKRGARTQARAVAGLLALQILLGIATLLSGVMIEIAVAHQAVAALLLGASVATAHALGRRNAR</sequence>
<evidence type="ECO:0000256" key="12">
    <source>
        <dbReference type="HAMAP-Rule" id="MF_01665"/>
    </source>
</evidence>
<evidence type="ECO:0000256" key="10">
    <source>
        <dbReference type="ARBA" id="ARBA00044501"/>
    </source>
</evidence>
<dbReference type="InterPro" id="IPR003780">
    <property type="entry name" value="COX15/CtaA_fam"/>
</dbReference>
<dbReference type="Proteomes" id="UP000249066">
    <property type="component" value="Unassembled WGS sequence"/>
</dbReference>
<feature type="binding site" description="axial binding residue" evidence="12">
    <location>
        <position position="327"/>
    </location>
    <ligand>
        <name>heme</name>
        <dbReference type="ChEBI" id="CHEBI:30413"/>
    </ligand>
    <ligandPart>
        <name>Fe</name>
        <dbReference type="ChEBI" id="CHEBI:18248"/>
    </ligandPart>
</feature>
<evidence type="ECO:0000256" key="11">
    <source>
        <dbReference type="ARBA" id="ARBA00048044"/>
    </source>
</evidence>
<comment type="pathway">
    <text evidence="10 12">Porphyrin-containing compound metabolism; heme A biosynthesis; heme A from heme O: step 1/1.</text>
</comment>
<keyword evidence="4 12" id="KW-0479">Metal-binding</keyword>
<name>A0A2W5C385_9SPHN</name>
<evidence type="ECO:0000256" key="4">
    <source>
        <dbReference type="ARBA" id="ARBA00022723"/>
    </source>
</evidence>
<evidence type="ECO:0000256" key="6">
    <source>
        <dbReference type="ARBA" id="ARBA00023002"/>
    </source>
</evidence>
<keyword evidence="6 12" id="KW-0560">Oxidoreductase</keyword>
<comment type="function">
    <text evidence="12">Catalyzes the conversion of heme O to heme A by two successive hydroxylations of the methyl group at C8. The first hydroxylation forms heme I, the second hydroxylation results in an unstable dihydroxymethyl group, which spontaneously dehydrates, resulting in the formyl group of heme A.</text>
</comment>
<gene>
    <name evidence="12" type="primary">ctaA</name>
    <name evidence="13" type="ORF">DI623_12385</name>
</gene>
<dbReference type="HAMAP" id="MF_01665">
    <property type="entry name" value="HemeA_synth_type2"/>
    <property type="match status" value="1"/>
</dbReference>
<keyword evidence="5 12" id="KW-1133">Transmembrane helix</keyword>
<comment type="similarity">
    <text evidence="12">Belongs to the COX15/CtaA family. Type 2 subfamily.</text>
</comment>
<dbReference type="Pfam" id="PF02628">
    <property type="entry name" value="COX15-CtaA"/>
    <property type="match status" value="1"/>
</dbReference>
<evidence type="ECO:0000256" key="1">
    <source>
        <dbReference type="ARBA" id="ARBA00001970"/>
    </source>
</evidence>
<evidence type="ECO:0000256" key="9">
    <source>
        <dbReference type="ARBA" id="ARBA00023136"/>
    </source>
</evidence>
<dbReference type="EC" id="1.17.99.9" evidence="12"/>
<feature type="transmembrane region" description="Helical" evidence="12">
    <location>
        <begin position="167"/>
        <end position="188"/>
    </location>
</feature>
<feature type="binding site" description="axial binding residue" evidence="12">
    <location>
        <position position="270"/>
    </location>
    <ligand>
        <name>heme</name>
        <dbReference type="ChEBI" id="CHEBI:30413"/>
    </ligand>
    <ligandPart>
        <name>Fe</name>
        <dbReference type="ChEBI" id="CHEBI:18248"/>
    </ligandPart>
</feature>
<comment type="subunit">
    <text evidence="12">Interacts with CtaB.</text>
</comment>
<feature type="transmembrane region" description="Helical" evidence="12">
    <location>
        <begin position="136"/>
        <end position="155"/>
    </location>
</feature>
<dbReference type="GO" id="GO:0006784">
    <property type="term" value="P:heme A biosynthetic process"/>
    <property type="evidence" value="ECO:0007669"/>
    <property type="project" value="UniProtKB-UniRule"/>
</dbReference>
<dbReference type="AlphaFoldDB" id="A0A2W5C385"/>
<organism evidence="13 14">
    <name type="scientific">Sphingomonas sanxanigenens</name>
    <dbReference type="NCBI Taxonomy" id="397260"/>
    <lineage>
        <taxon>Bacteria</taxon>
        <taxon>Pseudomonadati</taxon>
        <taxon>Pseudomonadota</taxon>
        <taxon>Alphaproteobacteria</taxon>
        <taxon>Sphingomonadales</taxon>
        <taxon>Sphingomonadaceae</taxon>
        <taxon>Sphingomonas</taxon>
    </lineage>
</organism>
<evidence type="ECO:0000256" key="3">
    <source>
        <dbReference type="ARBA" id="ARBA00022692"/>
    </source>
</evidence>